<gene>
    <name evidence="2" type="ORF">THAOC_27901</name>
</gene>
<protein>
    <submittedName>
        <fullName evidence="2">Uncharacterized protein</fullName>
    </submittedName>
</protein>
<proteinExistence type="predicted"/>
<sequence>MAKGVTNFLGVHTDERARNGDVGKNSSSSERGGGAGRKTSLGNERGTTSEICLSAAAAAAVRKSAGLARGVGWVGARADTGLLAASRRGHLTLYEVAVPRHGRSSPETYSLLMPAIRARSPSSASCPDPLMRRRRVDEAADSGTGPRRPRRGYGDDIPAHTQYQGGLPIDYRASTIGEIPGGTVPRRHVPNDILSLR</sequence>
<feature type="region of interest" description="Disordered" evidence="1">
    <location>
        <begin position="1"/>
        <end position="46"/>
    </location>
</feature>
<dbReference type="EMBL" id="AGNL01039234">
    <property type="protein sequence ID" value="EJK52791.1"/>
    <property type="molecule type" value="Genomic_DNA"/>
</dbReference>
<evidence type="ECO:0000313" key="3">
    <source>
        <dbReference type="Proteomes" id="UP000266841"/>
    </source>
</evidence>
<dbReference type="AlphaFoldDB" id="K0RVD9"/>
<accession>K0RVD9</accession>
<keyword evidence="3" id="KW-1185">Reference proteome</keyword>
<feature type="region of interest" description="Disordered" evidence="1">
    <location>
        <begin position="135"/>
        <end position="159"/>
    </location>
</feature>
<feature type="compositionally biased region" description="Basic and acidic residues" evidence="1">
    <location>
        <begin position="12"/>
        <end position="21"/>
    </location>
</feature>
<comment type="caution">
    <text evidence="2">The sequence shown here is derived from an EMBL/GenBank/DDBJ whole genome shotgun (WGS) entry which is preliminary data.</text>
</comment>
<evidence type="ECO:0000313" key="2">
    <source>
        <dbReference type="EMBL" id="EJK52791.1"/>
    </source>
</evidence>
<dbReference type="Proteomes" id="UP000266841">
    <property type="component" value="Unassembled WGS sequence"/>
</dbReference>
<organism evidence="2 3">
    <name type="scientific">Thalassiosira oceanica</name>
    <name type="common">Marine diatom</name>
    <dbReference type="NCBI Taxonomy" id="159749"/>
    <lineage>
        <taxon>Eukaryota</taxon>
        <taxon>Sar</taxon>
        <taxon>Stramenopiles</taxon>
        <taxon>Ochrophyta</taxon>
        <taxon>Bacillariophyta</taxon>
        <taxon>Coscinodiscophyceae</taxon>
        <taxon>Thalassiosirophycidae</taxon>
        <taxon>Thalassiosirales</taxon>
        <taxon>Thalassiosiraceae</taxon>
        <taxon>Thalassiosira</taxon>
    </lineage>
</organism>
<name>K0RVD9_THAOC</name>
<evidence type="ECO:0000256" key="1">
    <source>
        <dbReference type="SAM" id="MobiDB-lite"/>
    </source>
</evidence>
<reference evidence="2 3" key="1">
    <citation type="journal article" date="2012" name="Genome Biol.">
        <title>Genome and low-iron response of an oceanic diatom adapted to chronic iron limitation.</title>
        <authorList>
            <person name="Lommer M."/>
            <person name="Specht M."/>
            <person name="Roy A.S."/>
            <person name="Kraemer L."/>
            <person name="Andreson R."/>
            <person name="Gutowska M.A."/>
            <person name="Wolf J."/>
            <person name="Bergner S.V."/>
            <person name="Schilhabel M.B."/>
            <person name="Klostermeier U.C."/>
            <person name="Beiko R.G."/>
            <person name="Rosenstiel P."/>
            <person name="Hippler M."/>
            <person name="Laroche J."/>
        </authorList>
    </citation>
    <scope>NUCLEOTIDE SEQUENCE [LARGE SCALE GENOMIC DNA]</scope>
    <source>
        <strain evidence="2 3">CCMP1005</strain>
    </source>
</reference>